<feature type="transmembrane region" description="Helical" evidence="8">
    <location>
        <begin position="368"/>
        <end position="388"/>
    </location>
</feature>
<keyword evidence="7 8" id="KW-0472">Membrane</keyword>
<dbReference type="PANTHER" id="PTHR23522:SF10">
    <property type="entry name" value="3-PHENYLPROPIONIC ACID TRANSPORTER-RELATED"/>
    <property type="match status" value="1"/>
</dbReference>
<feature type="transmembrane region" description="Helical" evidence="8">
    <location>
        <begin position="246"/>
        <end position="267"/>
    </location>
</feature>
<evidence type="ECO:0000256" key="1">
    <source>
        <dbReference type="ARBA" id="ARBA00004429"/>
    </source>
</evidence>
<dbReference type="KEGG" id="ghl:GM160_08985"/>
<evidence type="ECO:0000256" key="5">
    <source>
        <dbReference type="ARBA" id="ARBA00022692"/>
    </source>
</evidence>
<keyword evidence="3" id="KW-1003">Cell membrane</keyword>
<evidence type="ECO:0000256" key="6">
    <source>
        <dbReference type="ARBA" id="ARBA00022989"/>
    </source>
</evidence>
<accession>A0A6I6D4S4</accession>
<keyword evidence="5 8" id="KW-0812">Transmembrane</keyword>
<name>A0A6I6D4S4_9GAMM</name>
<dbReference type="RefSeq" id="WP_156574683.1">
    <property type="nucleotide sequence ID" value="NZ_CP046415.1"/>
</dbReference>
<dbReference type="PROSITE" id="PS50850">
    <property type="entry name" value="MFS"/>
    <property type="match status" value="1"/>
</dbReference>
<dbReference type="PANTHER" id="PTHR23522">
    <property type="entry name" value="BLL5896 PROTEIN"/>
    <property type="match status" value="1"/>
</dbReference>
<dbReference type="Proteomes" id="UP000427716">
    <property type="component" value="Chromosome"/>
</dbReference>
<feature type="transmembrane region" description="Helical" evidence="8">
    <location>
        <begin position="52"/>
        <end position="71"/>
    </location>
</feature>
<evidence type="ECO:0000256" key="7">
    <source>
        <dbReference type="ARBA" id="ARBA00023136"/>
    </source>
</evidence>
<dbReference type="AlphaFoldDB" id="A0A6I6D4S4"/>
<evidence type="ECO:0000256" key="4">
    <source>
        <dbReference type="ARBA" id="ARBA00022519"/>
    </source>
</evidence>
<dbReference type="InterPro" id="IPR026032">
    <property type="entry name" value="HcaT-like"/>
</dbReference>
<dbReference type="InterPro" id="IPR024989">
    <property type="entry name" value="MFS_assoc_dom"/>
</dbReference>
<protein>
    <submittedName>
        <fullName evidence="10">MFS transporter</fullName>
    </submittedName>
</protein>
<feature type="transmembrane region" description="Helical" evidence="8">
    <location>
        <begin position="78"/>
        <end position="99"/>
    </location>
</feature>
<dbReference type="EMBL" id="CP046415">
    <property type="protein sequence ID" value="QGT79013.1"/>
    <property type="molecule type" value="Genomic_DNA"/>
</dbReference>
<dbReference type="GO" id="GO:0030395">
    <property type="term" value="F:lactose binding"/>
    <property type="evidence" value="ECO:0007669"/>
    <property type="project" value="TreeGrafter"/>
</dbReference>
<dbReference type="Gene3D" id="1.20.1250.20">
    <property type="entry name" value="MFS general substrate transporter like domains"/>
    <property type="match status" value="2"/>
</dbReference>
<organism evidence="10 11">
    <name type="scientific">Guyparkeria halophila</name>
    <dbReference type="NCBI Taxonomy" id="47960"/>
    <lineage>
        <taxon>Bacteria</taxon>
        <taxon>Pseudomonadati</taxon>
        <taxon>Pseudomonadota</taxon>
        <taxon>Gammaproteobacteria</taxon>
        <taxon>Chromatiales</taxon>
        <taxon>Thioalkalibacteraceae</taxon>
        <taxon>Guyparkeria</taxon>
    </lineage>
</organism>
<keyword evidence="2" id="KW-0813">Transport</keyword>
<feature type="transmembrane region" description="Helical" evidence="8">
    <location>
        <begin position="274"/>
        <end position="294"/>
    </location>
</feature>
<dbReference type="InterPro" id="IPR020846">
    <property type="entry name" value="MFS_dom"/>
</dbReference>
<feature type="transmembrane region" description="Helical" evidence="8">
    <location>
        <begin position="300"/>
        <end position="326"/>
    </location>
</feature>
<dbReference type="SUPFAM" id="SSF103473">
    <property type="entry name" value="MFS general substrate transporter"/>
    <property type="match status" value="1"/>
</dbReference>
<feature type="transmembrane region" description="Helical" evidence="8">
    <location>
        <begin position="21"/>
        <end position="40"/>
    </location>
</feature>
<proteinExistence type="predicted"/>
<evidence type="ECO:0000256" key="8">
    <source>
        <dbReference type="SAM" id="Phobius"/>
    </source>
</evidence>
<dbReference type="PIRSF" id="PIRSF004925">
    <property type="entry name" value="HcaT"/>
    <property type="match status" value="1"/>
</dbReference>
<evidence type="ECO:0000259" key="9">
    <source>
        <dbReference type="PROSITE" id="PS50850"/>
    </source>
</evidence>
<feature type="transmembrane region" description="Helical" evidence="8">
    <location>
        <begin position="105"/>
        <end position="123"/>
    </location>
</feature>
<dbReference type="NCBIfam" id="NF037955">
    <property type="entry name" value="mfs"/>
    <property type="match status" value="1"/>
</dbReference>
<keyword evidence="11" id="KW-1185">Reference proteome</keyword>
<feature type="domain" description="Major facilitator superfamily (MFS) profile" evidence="9">
    <location>
        <begin position="213"/>
        <end position="402"/>
    </location>
</feature>
<keyword evidence="4" id="KW-0997">Cell inner membrane</keyword>
<dbReference type="InterPro" id="IPR036259">
    <property type="entry name" value="MFS_trans_sf"/>
</dbReference>
<feature type="transmembrane region" description="Helical" evidence="8">
    <location>
        <begin position="144"/>
        <end position="163"/>
    </location>
</feature>
<reference evidence="10 11" key="1">
    <citation type="submission" date="2019-11" db="EMBL/GenBank/DDBJ databases">
        <authorList>
            <person name="Zhang J."/>
            <person name="Sun C."/>
        </authorList>
    </citation>
    <scope>NUCLEOTIDE SEQUENCE [LARGE SCALE GENOMIC DNA]</scope>
    <source>
        <strain evidence="11">sp2</strain>
    </source>
</reference>
<evidence type="ECO:0000256" key="3">
    <source>
        <dbReference type="ARBA" id="ARBA00022475"/>
    </source>
</evidence>
<sequence>MSMAPAGQGGVARLNPIRLGYFAFFLGLGIYLPYFSPYLIEQGFGPDTVGAMLAMVMAAKLVAPPLLGWVVDHSGRVIVWLIATAVISAVLAVGLALLAGIEAGLVGWMLLLVAFGFFWQPLLSQLDVAALRLTGPAPERYPALRAWGSIGFIVASVGLGALIDRIGLGAVPWLMAAALVALAVVLWRVPEPGVPPDTGARPVSIRDRLREPAMLAFFAGSFLINLSHGVYYAFFSVHLAELGYSATAIGLLWALGVVAEIVLFFALPGLRNRFAPLFLMLLAIGLMALRWLLIGYQADVLGWLLFAQLLHAASFGMTHAVGIWVIDHQFPGRAHARGQAILSAASYGGGAALGLYLAGLLWGRVEPGPAFAAMTLASVLAFALMLAARRVVRWSPGEREVA</sequence>
<dbReference type="GO" id="GO:0005886">
    <property type="term" value="C:plasma membrane"/>
    <property type="evidence" value="ECO:0007669"/>
    <property type="project" value="UniProtKB-SubCell"/>
</dbReference>
<feature type="transmembrane region" description="Helical" evidence="8">
    <location>
        <begin position="169"/>
        <end position="187"/>
    </location>
</feature>
<keyword evidence="6 8" id="KW-1133">Transmembrane helix</keyword>
<dbReference type="Pfam" id="PF12832">
    <property type="entry name" value="MFS_1_like"/>
    <property type="match status" value="1"/>
</dbReference>
<evidence type="ECO:0000313" key="10">
    <source>
        <dbReference type="EMBL" id="QGT79013.1"/>
    </source>
</evidence>
<feature type="transmembrane region" description="Helical" evidence="8">
    <location>
        <begin position="214"/>
        <end position="234"/>
    </location>
</feature>
<dbReference type="GO" id="GO:0015528">
    <property type="term" value="F:lactose:proton symporter activity"/>
    <property type="evidence" value="ECO:0007669"/>
    <property type="project" value="TreeGrafter"/>
</dbReference>
<comment type="subcellular location">
    <subcellularLocation>
        <location evidence="1">Cell inner membrane</location>
        <topology evidence="1">Multi-pass membrane protein</topology>
    </subcellularLocation>
</comment>
<feature type="transmembrane region" description="Helical" evidence="8">
    <location>
        <begin position="338"/>
        <end position="362"/>
    </location>
</feature>
<evidence type="ECO:0000313" key="11">
    <source>
        <dbReference type="Proteomes" id="UP000427716"/>
    </source>
</evidence>
<evidence type="ECO:0000256" key="2">
    <source>
        <dbReference type="ARBA" id="ARBA00022448"/>
    </source>
</evidence>
<gene>
    <name evidence="10" type="ORF">GM160_08985</name>
</gene>